<feature type="compositionally biased region" description="Polar residues" evidence="1">
    <location>
        <begin position="117"/>
        <end position="152"/>
    </location>
</feature>
<dbReference type="Proteomes" id="UP000507470">
    <property type="component" value="Unassembled WGS sequence"/>
</dbReference>
<feature type="compositionally biased region" description="Basic and acidic residues" evidence="1">
    <location>
        <begin position="58"/>
        <end position="74"/>
    </location>
</feature>
<feature type="region of interest" description="Disordered" evidence="1">
    <location>
        <begin position="18"/>
        <end position="189"/>
    </location>
</feature>
<evidence type="ECO:0000256" key="1">
    <source>
        <dbReference type="SAM" id="MobiDB-lite"/>
    </source>
</evidence>
<feature type="compositionally biased region" description="Polar residues" evidence="1">
    <location>
        <begin position="37"/>
        <end position="53"/>
    </location>
</feature>
<evidence type="ECO:0000313" key="2">
    <source>
        <dbReference type="EMBL" id="CAC5364915.1"/>
    </source>
</evidence>
<accession>A0A6J8ABN7</accession>
<feature type="compositionally biased region" description="Basic residues" evidence="1">
    <location>
        <begin position="19"/>
        <end position="28"/>
    </location>
</feature>
<dbReference type="AlphaFoldDB" id="A0A6J8ABN7"/>
<gene>
    <name evidence="2" type="ORF">MCOR_5793</name>
</gene>
<organism evidence="2 3">
    <name type="scientific">Mytilus coruscus</name>
    <name type="common">Sea mussel</name>
    <dbReference type="NCBI Taxonomy" id="42192"/>
    <lineage>
        <taxon>Eukaryota</taxon>
        <taxon>Metazoa</taxon>
        <taxon>Spiralia</taxon>
        <taxon>Lophotrochozoa</taxon>
        <taxon>Mollusca</taxon>
        <taxon>Bivalvia</taxon>
        <taxon>Autobranchia</taxon>
        <taxon>Pteriomorphia</taxon>
        <taxon>Mytilida</taxon>
        <taxon>Mytiloidea</taxon>
        <taxon>Mytilidae</taxon>
        <taxon>Mytilinae</taxon>
        <taxon>Mytilus</taxon>
    </lineage>
</organism>
<proteinExistence type="predicted"/>
<protein>
    <submittedName>
        <fullName evidence="2">Uncharacterized protein</fullName>
    </submittedName>
</protein>
<reference evidence="2 3" key="1">
    <citation type="submission" date="2020-06" db="EMBL/GenBank/DDBJ databases">
        <authorList>
            <person name="Li R."/>
            <person name="Bekaert M."/>
        </authorList>
    </citation>
    <scope>NUCLEOTIDE SEQUENCE [LARGE SCALE GENOMIC DNA]</scope>
    <source>
        <strain evidence="3">wild</strain>
    </source>
</reference>
<sequence length="189" mass="20617">MVESLREMDPQKMNIAFKSAKKAKRNRTAPKDAKEQVNIQKKQSLMRQKSSINDELLAEYKERMNKAEDKEKQTKVSTPRQADSGESKALRPVIQEKKNADSAENITSDKSRDDGGPSTSGINTDSQKAKQTTQSASGGGKSTQNSQVTGPNTKRPVSDSKTGQAAKVNKEPQSLGKMGRSKSKACSVM</sequence>
<name>A0A6J8ABN7_MYTCO</name>
<evidence type="ECO:0000313" key="3">
    <source>
        <dbReference type="Proteomes" id="UP000507470"/>
    </source>
</evidence>
<keyword evidence="3" id="KW-1185">Reference proteome</keyword>
<dbReference type="EMBL" id="CACVKT020001087">
    <property type="protein sequence ID" value="CAC5364915.1"/>
    <property type="molecule type" value="Genomic_DNA"/>
</dbReference>
<feature type="compositionally biased region" description="Basic and acidic residues" evidence="1">
    <location>
        <begin position="83"/>
        <end position="115"/>
    </location>
</feature>